<proteinExistence type="predicted"/>
<feature type="transmembrane region" description="Helical" evidence="1">
    <location>
        <begin position="124"/>
        <end position="144"/>
    </location>
</feature>
<sequence>MNTDLLSKLTIYSPVMAMMAYPIIYTVIGGSYISIALAAIASLGAFLFLDYLKEKSVRWWIGVFYPILLVLIIVTEIYSLRSPELFRLVADGMTPARLRGMMYYLIVPVSLLFFAVMTPEFRKIMRIPIVIAVFISILMLVPMYETLSYAFFPPDGGMITDVTNGFIILILVGFCGIPPLVVFGLINSLQISKRIRTGLSDEHE</sequence>
<reference evidence="2" key="1">
    <citation type="submission" date="2022-01" db="EMBL/GenBank/DDBJ databases">
        <title>Draft genome of Methanogenium marinum DSM 15558.</title>
        <authorList>
            <person name="Chen S.-C."/>
            <person name="You Y.-T."/>
        </authorList>
    </citation>
    <scope>NUCLEOTIDE SEQUENCE</scope>
    <source>
        <strain evidence="2">DSM 15558</strain>
    </source>
</reference>
<dbReference type="EMBL" id="JAKELO010000002">
    <property type="protein sequence ID" value="MDE4908452.1"/>
    <property type="molecule type" value="Genomic_DNA"/>
</dbReference>
<feature type="transmembrane region" description="Helical" evidence="1">
    <location>
        <begin position="100"/>
        <end position="117"/>
    </location>
</feature>
<protein>
    <submittedName>
        <fullName evidence="2">Uncharacterized protein</fullName>
    </submittedName>
</protein>
<organism evidence="2 3">
    <name type="scientific">Methanogenium marinum</name>
    <dbReference type="NCBI Taxonomy" id="348610"/>
    <lineage>
        <taxon>Archaea</taxon>
        <taxon>Methanobacteriati</taxon>
        <taxon>Methanobacteriota</taxon>
        <taxon>Stenosarchaea group</taxon>
        <taxon>Methanomicrobia</taxon>
        <taxon>Methanomicrobiales</taxon>
        <taxon>Methanomicrobiaceae</taxon>
        <taxon>Methanogenium</taxon>
    </lineage>
</organism>
<comment type="caution">
    <text evidence="2">The sequence shown here is derived from an EMBL/GenBank/DDBJ whole genome shotgun (WGS) entry which is preliminary data.</text>
</comment>
<evidence type="ECO:0000313" key="3">
    <source>
        <dbReference type="Proteomes" id="UP001143747"/>
    </source>
</evidence>
<dbReference type="Proteomes" id="UP001143747">
    <property type="component" value="Unassembled WGS sequence"/>
</dbReference>
<keyword evidence="1" id="KW-1133">Transmembrane helix</keyword>
<feature type="transmembrane region" description="Helical" evidence="1">
    <location>
        <begin position="164"/>
        <end position="186"/>
    </location>
</feature>
<accession>A0A9Q4KUQ0</accession>
<gene>
    <name evidence="2" type="ORF">L0665_07475</name>
</gene>
<keyword evidence="1" id="KW-0812">Transmembrane</keyword>
<dbReference type="RefSeq" id="WP_274925080.1">
    <property type="nucleotide sequence ID" value="NZ_JAKELO010000002.1"/>
</dbReference>
<dbReference type="AlphaFoldDB" id="A0A9Q4KUQ0"/>
<keyword evidence="3" id="KW-1185">Reference proteome</keyword>
<keyword evidence="1" id="KW-0472">Membrane</keyword>
<evidence type="ECO:0000256" key="1">
    <source>
        <dbReference type="SAM" id="Phobius"/>
    </source>
</evidence>
<name>A0A9Q4KUQ0_9EURY</name>
<feature type="transmembrane region" description="Helical" evidence="1">
    <location>
        <begin position="20"/>
        <end position="47"/>
    </location>
</feature>
<evidence type="ECO:0000313" key="2">
    <source>
        <dbReference type="EMBL" id="MDE4908452.1"/>
    </source>
</evidence>
<feature type="transmembrane region" description="Helical" evidence="1">
    <location>
        <begin position="59"/>
        <end position="80"/>
    </location>
</feature>